<reference evidence="3 4" key="1">
    <citation type="submission" date="2020-07" db="EMBL/GenBank/DDBJ databases">
        <title>Fungal Genomes of the International Space Station.</title>
        <authorList>
            <person name="Seuylemezian A."/>
            <person name="Singh N.K."/>
            <person name="Wood J."/>
            <person name="Venkateswaran K."/>
        </authorList>
    </citation>
    <scope>NUCLEOTIDE SEQUENCE [LARGE SCALE GENOMIC DNA]</scope>
    <source>
        <strain evidence="3 4">PL-B2</strain>
    </source>
</reference>
<evidence type="ECO:0000259" key="2">
    <source>
        <dbReference type="Pfam" id="PF07859"/>
    </source>
</evidence>
<dbReference type="EMBL" id="JACWFH010000008">
    <property type="protein sequence ID" value="MBY0096821.1"/>
    <property type="molecule type" value="Genomic_DNA"/>
</dbReference>
<dbReference type="InterPro" id="IPR013094">
    <property type="entry name" value="AB_hydrolase_3"/>
</dbReference>
<dbReference type="GO" id="GO:0016787">
    <property type="term" value="F:hydrolase activity"/>
    <property type="evidence" value="ECO:0007669"/>
    <property type="project" value="UniProtKB-KW"/>
</dbReference>
<protein>
    <submittedName>
        <fullName evidence="3">Alpha/beta hydrolase</fullName>
    </submittedName>
</protein>
<dbReference type="PANTHER" id="PTHR48081:SF8">
    <property type="entry name" value="ALPHA_BETA HYDROLASE FOLD-3 DOMAIN-CONTAINING PROTEIN-RELATED"/>
    <property type="match status" value="1"/>
</dbReference>
<evidence type="ECO:0000313" key="4">
    <source>
        <dbReference type="Proteomes" id="UP000769780"/>
    </source>
</evidence>
<dbReference type="RefSeq" id="WP_221872974.1">
    <property type="nucleotide sequence ID" value="NZ_JACWFH010000008.1"/>
</dbReference>
<feature type="domain" description="Alpha/beta hydrolase fold-3" evidence="2">
    <location>
        <begin position="78"/>
        <end position="285"/>
    </location>
</feature>
<dbReference type="Gene3D" id="3.40.50.1820">
    <property type="entry name" value="alpha/beta hydrolase"/>
    <property type="match status" value="1"/>
</dbReference>
<keyword evidence="1 3" id="KW-0378">Hydrolase</keyword>
<name>A0ABS7K3I6_9BACI</name>
<dbReference type="InterPro" id="IPR050300">
    <property type="entry name" value="GDXG_lipolytic_enzyme"/>
</dbReference>
<dbReference type="SUPFAM" id="SSF53474">
    <property type="entry name" value="alpha/beta-Hydrolases"/>
    <property type="match status" value="1"/>
</dbReference>
<evidence type="ECO:0000313" key="3">
    <source>
        <dbReference type="EMBL" id="MBY0096821.1"/>
    </source>
</evidence>
<keyword evidence="4" id="KW-1185">Reference proteome</keyword>
<dbReference type="Pfam" id="PF07859">
    <property type="entry name" value="Abhydrolase_3"/>
    <property type="match status" value="1"/>
</dbReference>
<evidence type="ECO:0000256" key="1">
    <source>
        <dbReference type="ARBA" id="ARBA00022801"/>
    </source>
</evidence>
<proteinExistence type="predicted"/>
<accession>A0ABS7K3I6</accession>
<comment type="caution">
    <text evidence="3">The sequence shown here is derived from an EMBL/GenBank/DDBJ whole genome shotgun (WGS) entry which is preliminary data.</text>
</comment>
<dbReference type="PANTHER" id="PTHR48081">
    <property type="entry name" value="AB HYDROLASE SUPERFAMILY PROTEIN C4A8.06C"/>
    <property type="match status" value="1"/>
</dbReference>
<sequence>MGLHPQVQFLLQMIESRGLPPMEQLSVQEARQAFEASAKLMSKPEVKVNTEDRKIQGCEKEIAIRIYTPERKGTTGALVYYHGGGWVIGNIETHDALCHTVAAESGCIVVSVDYGLAPESKFPEPVEDAYLAAKWTYDHSDELEIDPKRIAVGGDSAGGNLAAAVSYLAVERKNLTIAYQMLLYPSTGFEYTESYEKYGEGYYLTKSTMAWFRDQYLTGEDDTESPLAAPLLIPDAATRQLPPAYIMTAEFDPLCDGGEAFATKLKDAGVEVKYVCYPGMIHGFLGMTEFVSDGKKAVSEIASELKAKFTADISHTENR</sequence>
<gene>
    <name evidence="3" type="ORF">H0185_08360</name>
</gene>
<dbReference type="InterPro" id="IPR029058">
    <property type="entry name" value="AB_hydrolase_fold"/>
</dbReference>
<dbReference type="Proteomes" id="UP000769780">
    <property type="component" value="Unassembled WGS sequence"/>
</dbReference>
<organism evidence="3 4">
    <name type="scientific">Mesobacillus maritimus</name>
    <dbReference type="NCBI Taxonomy" id="1643336"/>
    <lineage>
        <taxon>Bacteria</taxon>
        <taxon>Bacillati</taxon>
        <taxon>Bacillota</taxon>
        <taxon>Bacilli</taxon>
        <taxon>Bacillales</taxon>
        <taxon>Bacillaceae</taxon>
        <taxon>Mesobacillus</taxon>
    </lineage>
</organism>